<keyword evidence="3" id="KW-1185">Reference proteome</keyword>
<dbReference type="Gene3D" id="1.50.10.10">
    <property type="match status" value="1"/>
</dbReference>
<dbReference type="RefSeq" id="WP_343331685.1">
    <property type="nucleotide sequence ID" value="NZ_JAPOHD010000007.1"/>
</dbReference>
<dbReference type="InterPro" id="IPR008928">
    <property type="entry name" value="6-hairpin_glycosidase_sf"/>
</dbReference>
<reference evidence="2" key="1">
    <citation type="submission" date="2022-11" db="EMBL/GenBank/DDBJ databases">
        <title>Marilongibacter aestuarii gen. nov., sp. nov., isolated from tidal flat sediment.</title>
        <authorList>
            <person name="Jiayan W."/>
        </authorList>
    </citation>
    <scope>NUCLEOTIDE SEQUENCE</scope>
    <source>
        <strain evidence="2">Z1-6</strain>
    </source>
</reference>
<evidence type="ECO:0000259" key="1">
    <source>
        <dbReference type="Pfam" id="PF18961"/>
    </source>
</evidence>
<accession>A0A9X3F3Y2</accession>
<evidence type="ECO:0000313" key="2">
    <source>
        <dbReference type="EMBL" id="MCY1719347.1"/>
    </source>
</evidence>
<dbReference type="InterPro" id="IPR013780">
    <property type="entry name" value="Glyco_hydro_b"/>
</dbReference>
<organism evidence="2 3">
    <name type="scientific">Draconibacterium aestuarii</name>
    <dbReference type="NCBI Taxonomy" id="2998507"/>
    <lineage>
        <taxon>Bacteria</taxon>
        <taxon>Pseudomonadati</taxon>
        <taxon>Bacteroidota</taxon>
        <taxon>Bacteroidia</taxon>
        <taxon>Marinilabiliales</taxon>
        <taxon>Prolixibacteraceae</taxon>
        <taxon>Draconibacterium</taxon>
    </lineage>
</organism>
<proteinExistence type="predicted"/>
<dbReference type="AlphaFoldDB" id="A0A9X3F3Y2"/>
<name>A0A9X3F3Y2_9BACT</name>
<protein>
    <submittedName>
        <fullName evidence="2">DUF5703 domain-containing protein</fullName>
    </submittedName>
</protein>
<feature type="domain" description="DUF5703" evidence="1">
    <location>
        <begin position="33"/>
        <end position="325"/>
    </location>
</feature>
<dbReference type="Proteomes" id="UP001145087">
    <property type="component" value="Unassembled WGS sequence"/>
</dbReference>
<dbReference type="PROSITE" id="PS51257">
    <property type="entry name" value="PROKAR_LIPOPROTEIN"/>
    <property type="match status" value="1"/>
</dbReference>
<dbReference type="EMBL" id="JAPOHD010000007">
    <property type="protein sequence ID" value="MCY1719347.1"/>
    <property type="molecule type" value="Genomic_DNA"/>
</dbReference>
<dbReference type="SUPFAM" id="SSF48208">
    <property type="entry name" value="Six-hairpin glycosidases"/>
    <property type="match status" value="1"/>
</dbReference>
<dbReference type="Pfam" id="PF18961">
    <property type="entry name" value="DUF5703_N"/>
    <property type="match status" value="1"/>
</dbReference>
<gene>
    <name evidence="2" type="ORF">OU798_03285</name>
</gene>
<dbReference type="Gene3D" id="2.60.40.1180">
    <property type="entry name" value="Golgi alpha-mannosidase II"/>
    <property type="match status" value="1"/>
</dbReference>
<evidence type="ECO:0000313" key="3">
    <source>
        <dbReference type="Proteomes" id="UP001145087"/>
    </source>
</evidence>
<dbReference type="InterPro" id="IPR012341">
    <property type="entry name" value="6hp_glycosidase-like_sf"/>
</dbReference>
<sequence>MNNRIIHIAFICLFAFSCNQTGQKSRIDQYNIIWNTQSKDASESMPLVGGDIGCNVWVENGDILLYLQRSGSFDENGEYLKMGRFRIRLNPNPFVNQSLFRQELKLKDGYIEIEAGKNSSENAAAQVKLWVDVYNPVVHVDVETRQKTDVSVAYENWRTSDKELALGKERFGAFGLEGYPGKVIRTKDSTEQNEKGVLFYHRNPKEKLVPEVYIELQELDNYAEEINDDLKDRTFGGMLFGDGFETTEVANGEYQGTSYKSWKLKSKTPGKKHAICIATHIEQTQTLDAWKHNLLQTVDVAQKEPQKAFVKTVSWWNNFWDRSYIFIQPEKPETENPVWQMGRNYQLFRYQLGGNVFGEYPTKFNGGNLIYDPVLVDKNKAHEPDWRQWGGSVFTAQNQRLLYWPMLKAGDFDAILPQFELYRKGLPGATARVKKHFGHKGAVYCEYTSVPGMAFGDGWGWQNDKNYRIRGEEIPFGDPLANAATGWNEPVEKGVMANGAIAYHWESQVEHAYMILEYHKFTGADISQYMPFIEQALVFFDEHYRKRQEMRNGKELDENGKLVIYPSTSCESYRGAKNPSDLIAGLKACIDEMLKLDERYLSSGKKAYYKEFLNTIPDFTYGDFEGDKIIQPAESWLKYQNVECPQFYPLFPFNRFNLITDDMTVFKNTWEHGNFPKNMVQSWHQDGIFFARMGMTQEAADFNTRKLQDSPRRFPTFWGPGHDWVPDHNWGGSGMIGLQEMLMQTFDDKIILFPAWPKEWDVDFKLHAPHNTTVEAKLKNGVVVSLSVTPESRRKDIQILNVINNLETIK</sequence>
<dbReference type="GO" id="GO:0005975">
    <property type="term" value="P:carbohydrate metabolic process"/>
    <property type="evidence" value="ECO:0007669"/>
    <property type="project" value="InterPro"/>
</dbReference>
<dbReference type="InterPro" id="IPR043757">
    <property type="entry name" value="DUF5703_N"/>
</dbReference>
<comment type="caution">
    <text evidence="2">The sequence shown here is derived from an EMBL/GenBank/DDBJ whole genome shotgun (WGS) entry which is preliminary data.</text>
</comment>